<organism evidence="1 2">
    <name type="scientific">Sediminibacillus albus</name>
    <dbReference type="NCBI Taxonomy" id="407036"/>
    <lineage>
        <taxon>Bacteria</taxon>
        <taxon>Bacillati</taxon>
        <taxon>Bacillota</taxon>
        <taxon>Bacilli</taxon>
        <taxon>Bacillales</taxon>
        <taxon>Bacillaceae</taxon>
        <taxon>Sediminibacillus</taxon>
    </lineage>
</organism>
<dbReference type="STRING" id="407036.SAMN05216243_3122"/>
<sequence>MRFLGEAEAYAPLFCMLGTMQLLFVFPKIGQFSPSGRMDGQTTIILAQD</sequence>
<reference evidence="1 2" key="1">
    <citation type="submission" date="2016-10" db="EMBL/GenBank/DDBJ databases">
        <authorList>
            <person name="de Groot N.N."/>
        </authorList>
    </citation>
    <scope>NUCLEOTIDE SEQUENCE [LARGE SCALE GENOMIC DNA]</scope>
    <source>
        <strain evidence="1 2">CGMCC 1.6502</strain>
    </source>
</reference>
<proteinExistence type="predicted"/>
<dbReference type="EMBL" id="FNFL01000006">
    <property type="protein sequence ID" value="SDK42704.1"/>
    <property type="molecule type" value="Genomic_DNA"/>
</dbReference>
<dbReference type="AlphaFoldDB" id="A0A1G9BU59"/>
<evidence type="ECO:0000313" key="2">
    <source>
        <dbReference type="Proteomes" id="UP000198694"/>
    </source>
</evidence>
<protein>
    <submittedName>
        <fullName evidence="1">Uncharacterized protein</fullName>
    </submittedName>
</protein>
<accession>A0A1G9BU59</accession>
<dbReference type="Proteomes" id="UP000198694">
    <property type="component" value="Unassembled WGS sequence"/>
</dbReference>
<keyword evidence="2" id="KW-1185">Reference proteome</keyword>
<gene>
    <name evidence="1" type="ORF">SAMN05216243_3122</name>
</gene>
<name>A0A1G9BU59_9BACI</name>
<evidence type="ECO:0000313" key="1">
    <source>
        <dbReference type="EMBL" id="SDK42704.1"/>
    </source>
</evidence>